<evidence type="ECO:0000259" key="1">
    <source>
        <dbReference type="Pfam" id="PF16561"/>
    </source>
</evidence>
<reference evidence="2 3" key="1">
    <citation type="submission" date="2020-05" db="EMBL/GenBank/DDBJ databases">
        <title>Draft genome sequence of Desulfovibrio sp. strain HN2T.</title>
        <authorList>
            <person name="Ueno A."/>
            <person name="Tamazawa S."/>
            <person name="Tamamura S."/>
            <person name="Murakami T."/>
            <person name="Kiyama T."/>
            <person name="Inomata H."/>
            <person name="Amano Y."/>
            <person name="Miyakawa K."/>
            <person name="Tamaki H."/>
            <person name="Naganuma T."/>
            <person name="Kaneko K."/>
        </authorList>
    </citation>
    <scope>NUCLEOTIDE SEQUENCE [LARGE SCALE GENOMIC DNA]</scope>
    <source>
        <strain evidence="2 3">HN2</strain>
    </source>
</reference>
<gene>
    <name evidence="2" type="ORF">DSM101010T_04320</name>
</gene>
<dbReference type="InterPro" id="IPR013783">
    <property type="entry name" value="Ig-like_fold"/>
</dbReference>
<sequence length="208" mass="23212">MHTPDKREREYPAGLYEAIRGYEDAKAPAELLPGILNGLKPRRLSLWQRLLRLMREPVTVSFTPARGIATVAVLAVALMSLQLVWYGAEAPVAERTSVLLAERAVAVPDAAHGTAPVRFVLADELRRNHSVAVIGSFNQWQDGGYSMRYDTAAKVWVLDLMLPRGEYEYVFLVDGRMTIPDPGISLVREDNFGSRNSVLYVGDETREI</sequence>
<dbReference type="RefSeq" id="WP_174403739.1">
    <property type="nucleotide sequence ID" value="NZ_BLVO01000004.1"/>
</dbReference>
<dbReference type="SUPFAM" id="SSF81296">
    <property type="entry name" value="E set domains"/>
    <property type="match status" value="1"/>
</dbReference>
<dbReference type="Gene3D" id="2.60.40.10">
    <property type="entry name" value="Immunoglobulins"/>
    <property type="match status" value="1"/>
</dbReference>
<accession>A0A7J0BEG0</accession>
<proteinExistence type="predicted"/>
<dbReference type="Pfam" id="PF16561">
    <property type="entry name" value="AMPK1_CBM"/>
    <property type="match status" value="1"/>
</dbReference>
<dbReference type="AlphaFoldDB" id="A0A7J0BEG0"/>
<dbReference type="Proteomes" id="UP000503840">
    <property type="component" value="Unassembled WGS sequence"/>
</dbReference>
<protein>
    <recommendedName>
        <fullName evidence="1">AMP-activated protein kinase glycogen-binding domain-containing protein</fullName>
    </recommendedName>
</protein>
<dbReference type="EMBL" id="BLVO01000004">
    <property type="protein sequence ID" value="GFM32067.1"/>
    <property type="molecule type" value="Genomic_DNA"/>
</dbReference>
<feature type="domain" description="AMP-activated protein kinase glycogen-binding" evidence="1">
    <location>
        <begin position="129"/>
        <end position="203"/>
    </location>
</feature>
<keyword evidence="3" id="KW-1185">Reference proteome</keyword>
<dbReference type="InterPro" id="IPR032640">
    <property type="entry name" value="AMPK1_CBM"/>
</dbReference>
<name>A0A7J0BEG0_9BACT</name>
<dbReference type="CDD" id="cd02859">
    <property type="entry name" value="E_set_AMPKbeta_like_N"/>
    <property type="match status" value="1"/>
</dbReference>
<evidence type="ECO:0000313" key="3">
    <source>
        <dbReference type="Proteomes" id="UP000503840"/>
    </source>
</evidence>
<dbReference type="InterPro" id="IPR014756">
    <property type="entry name" value="Ig_E-set"/>
</dbReference>
<evidence type="ECO:0000313" key="2">
    <source>
        <dbReference type="EMBL" id="GFM32067.1"/>
    </source>
</evidence>
<organism evidence="2 3">
    <name type="scientific">Desulfovibrio subterraneus</name>
    <dbReference type="NCBI Taxonomy" id="2718620"/>
    <lineage>
        <taxon>Bacteria</taxon>
        <taxon>Pseudomonadati</taxon>
        <taxon>Thermodesulfobacteriota</taxon>
        <taxon>Desulfovibrionia</taxon>
        <taxon>Desulfovibrionales</taxon>
        <taxon>Desulfovibrionaceae</taxon>
        <taxon>Desulfovibrio</taxon>
    </lineage>
</organism>
<comment type="caution">
    <text evidence="2">The sequence shown here is derived from an EMBL/GenBank/DDBJ whole genome shotgun (WGS) entry which is preliminary data.</text>
</comment>